<protein>
    <submittedName>
        <fullName evidence="1">Addiction module antitoxin, RelB DinJ family</fullName>
    </submittedName>
</protein>
<comment type="caution">
    <text evidence="1">The sequence shown here is derived from an EMBL/GenBank/DDBJ whole genome shotgun (WGS) entry which is preliminary data.</text>
</comment>
<sequence length="104" mass="11750">MINMSRATKGKKRIQVQVDRNLYDDSNEVLADIGISQTTLIKALLKKVVAEGKVPFELSQSNEDRLNSGIAREVRTSNIPEIKDRQAAERYLLENGDDSFDQNK</sequence>
<dbReference type="InterPro" id="IPR007337">
    <property type="entry name" value="RelB/DinJ"/>
</dbReference>
<gene>
    <name evidence="1" type="ORF">FD12_GL002712</name>
</gene>
<evidence type="ECO:0000313" key="1">
    <source>
        <dbReference type="EMBL" id="KRL16644.1"/>
    </source>
</evidence>
<reference evidence="1 2" key="1">
    <citation type="journal article" date="2015" name="Genome Announc.">
        <title>Expanding the biotechnology potential of lactobacilli through comparative genomics of 213 strains and associated genera.</title>
        <authorList>
            <person name="Sun Z."/>
            <person name="Harris H.M."/>
            <person name="McCann A."/>
            <person name="Guo C."/>
            <person name="Argimon S."/>
            <person name="Zhang W."/>
            <person name="Yang X."/>
            <person name="Jeffery I.B."/>
            <person name="Cooney J.C."/>
            <person name="Kagawa T.F."/>
            <person name="Liu W."/>
            <person name="Song Y."/>
            <person name="Salvetti E."/>
            <person name="Wrobel A."/>
            <person name="Rasinkangas P."/>
            <person name="Parkhill J."/>
            <person name="Rea M.C."/>
            <person name="O'Sullivan O."/>
            <person name="Ritari J."/>
            <person name="Douillard F.P."/>
            <person name="Paul Ross R."/>
            <person name="Yang R."/>
            <person name="Briner A.E."/>
            <person name="Felis G.E."/>
            <person name="de Vos W.M."/>
            <person name="Barrangou R."/>
            <person name="Klaenhammer T.R."/>
            <person name="Caufield P.W."/>
            <person name="Cui Y."/>
            <person name="Zhang H."/>
            <person name="O'Toole P.W."/>
        </authorList>
    </citation>
    <scope>NUCLEOTIDE SEQUENCE [LARGE SCALE GENOMIC DNA]</scope>
    <source>
        <strain evidence="1 2">DSM 19907</strain>
    </source>
</reference>
<dbReference type="Gene3D" id="1.10.1220.10">
    <property type="entry name" value="Met repressor-like"/>
    <property type="match status" value="1"/>
</dbReference>
<proteinExistence type="predicted"/>
<dbReference type="InterPro" id="IPR013321">
    <property type="entry name" value="Arc_rbn_hlx_hlx"/>
</dbReference>
<dbReference type="Proteomes" id="UP000051977">
    <property type="component" value="Unassembled WGS sequence"/>
</dbReference>
<dbReference type="Pfam" id="PF04221">
    <property type="entry name" value="RelB"/>
    <property type="match status" value="1"/>
</dbReference>
<accession>A0ABR5PCN7</accession>
<keyword evidence="2" id="KW-1185">Reference proteome</keyword>
<organism evidence="1 2">
    <name type="scientific">Lentilactobacillus rapi DSM 19907 = JCM 15042</name>
    <dbReference type="NCBI Taxonomy" id="1423795"/>
    <lineage>
        <taxon>Bacteria</taxon>
        <taxon>Bacillati</taxon>
        <taxon>Bacillota</taxon>
        <taxon>Bacilli</taxon>
        <taxon>Lactobacillales</taxon>
        <taxon>Lactobacillaceae</taxon>
        <taxon>Lentilactobacillus</taxon>
    </lineage>
</organism>
<evidence type="ECO:0000313" key="2">
    <source>
        <dbReference type="Proteomes" id="UP000051977"/>
    </source>
</evidence>
<dbReference type="EMBL" id="AZEI01000064">
    <property type="protein sequence ID" value="KRL16644.1"/>
    <property type="molecule type" value="Genomic_DNA"/>
</dbReference>
<name>A0ABR5PCN7_9LACO</name>